<keyword evidence="2" id="KW-1185">Reference proteome</keyword>
<gene>
    <name evidence="1" type="ORF">F4827_001708</name>
</gene>
<proteinExistence type="predicted"/>
<dbReference type="Proteomes" id="UP000571554">
    <property type="component" value="Unassembled WGS sequence"/>
</dbReference>
<comment type="caution">
    <text evidence="1">The sequence shown here is derived from an EMBL/GenBank/DDBJ whole genome shotgun (WGS) entry which is preliminary data.</text>
</comment>
<evidence type="ECO:0000313" key="2">
    <source>
        <dbReference type="Proteomes" id="UP000571554"/>
    </source>
</evidence>
<evidence type="ECO:0000313" key="1">
    <source>
        <dbReference type="EMBL" id="MBB6101860.1"/>
    </source>
</evidence>
<name>A0A7W9TX54_9BURK</name>
<organism evidence="1 2">
    <name type="scientific">Paraburkholderia bannensis</name>
    <dbReference type="NCBI Taxonomy" id="765414"/>
    <lineage>
        <taxon>Bacteria</taxon>
        <taxon>Pseudomonadati</taxon>
        <taxon>Pseudomonadota</taxon>
        <taxon>Betaproteobacteria</taxon>
        <taxon>Burkholderiales</taxon>
        <taxon>Burkholderiaceae</taxon>
        <taxon>Paraburkholderia</taxon>
    </lineage>
</organism>
<dbReference type="AlphaFoldDB" id="A0A7W9TX54"/>
<sequence length="243" mass="27899">MRRPNSRYSVSTMNAGSKLCSKCKKVHAVAADAFSRNKNTKDGLAAHCKSCASAAYKDFYNRNRDKLVRRASEQVLARRRRDPEYDRKLSRDAKRRELSDPIRYARHLERYREWSKANPGKTAELRARRREEVARATPRWADLFEIHAKYKESNRLTKETGILHHVDHIIPIRGKLVCGLHVPHNLRVIPATENLRKSNRLIPELLMGLDIQAEPPSGGFSFQEGIQCPVILLPVLRRSLSTA</sequence>
<accession>A0A7W9TX54</accession>
<dbReference type="EMBL" id="JACHBW010000004">
    <property type="protein sequence ID" value="MBB6101860.1"/>
    <property type="molecule type" value="Genomic_DNA"/>
</dbReference>
<protein>
    <submittedName>
        <fullName evidence="1">Uncharacterized protein</fullName>
    </submittedName>
</protein>
<reference evidence="1 2" key="1">
    <citation type="submission" date="2020-08" db="EMBL/GenBank/DDBJ databases">
        <title>Above-ground endophytic microbial communities from plants in different locations in the United States.</title>
        <authorList>
            <person name="Frank C."/>
        </authorList>
    </citation>
    <scope>NUCLEOTIDE SEQUENCE [LARGE SCALE GENOMIC DNA]</scope>
    <source>
        <strain evidence="1 2">WP4_2_2</strain>
    </source>
</reference>